<dbReference type="Pfam" id="PF00085">
    <property type="entry name" value="Thioredoxin"/>
    <property type="match status" value="1"/>
</dbReference>
<accession>A0A834XAJ6</accession>
<keyword evidence="3" id="KW-0249">Electron transport</keyword>
<dbReference type="EMBL" id="JAAIUW010000002">
    <property type="protein sequence ID" value="KAF7840832.1"/>
    <property type="molecule type" value="Genomic_DNA"/>
</dbReference>
<gene>
    <name evidence="7" type="ORF">G2W53_003130</name>
</gene>
<evidence type="ECO:0000259" key="6">
    <source>
        <dbReference type="PROSITE" id="PS51352"/>
    </source>
</evidence>
<protein>
    <submittedName>
        <fullName evidence="7">Thioredoxin M3, chloroplastic</fullName>
    </submittedName>
</protein>
<keyword evidence="1" id="KW-0813">Transport</keyword>
<sequence>MASTIFYSKPSHSPPSLIRFPSLLRKPIFSSHSSPRLLNPTVRSASSFPLRRTPKGQNALRSWCTRETRAAPVTKDLWENSILNSETPVLVEFYASWCGPCRILHQVIDEIARDYAGRLKCYVLDTDSDLQIAEEYKIRAVPVVLLFKNGQKHDSVIGTMPKEFYVAAIERVLKS</sequence>
<comment type="caution">
    <text evidence="7">The sequence shown here is derived from an EMBL/GenBank/DDBJ whole genome shotgun (WGS) entry which is preliminary data.</text>
</comment>
<evidence type="ECO:0000256" key="5">
    <source>
        <dbReference type="ARBA" id="ARBA00023284"/>
    </source>
</evidence>
<organism evidence="7 8">
    <name type="scientific">Senna tora</name>
    <dbReference type="NCBI Taxonomy" id="362788"/>
    <lineage>
        <taxon>Eukaryota</taxon>
        <taxon>Viridiplantae</taxon>
        <taxon>Streptophyta</taxon>
        <taxon>Embryophyta</taxon>
        <taxon>Tracheophyta</taxon>
        <taxon>Spermatophyta</taxon>
        <taxon>Magnoliopsida</taxon>
        <taxon>eudicotyledons</taxon>
        <taxon>Gunneridae</taxon>
        <taxon>Pentapetalae</taxon>
        <taxon>rosids</taxon>
        <taxon>fabids</taxon>
        <taxon>Fabales</taxon>
        <taxon>Fabaceae</taxon>
        <taxon>Caesalpinioideae</taxon>
        <taxon>Cassia clade</taxon>
        <taxon>Senna</taxon>
    </lineage>
</organism>
<keyword evidence="5" id="KW-0676">Redox-active center</keyword>
<evidence type="ECO:0000313" key="8">
    <source>
        <dbReference type="Proteomes" id="UP000634136"/>
    </source>
</evidence>
<dbReference type="OrthoDB" id="2121326at2759"/>
<dbReference type="PANTHER" id="PTHR45663">
    <property type="entry name" value="GEO12009P1"/>
    <property type="match status" value="1"/>
</dbReference>
<evidence type="ECO:0000313" key="7">
    <source>
        <dbReference type="EMBL" id="KAF7840832.1"/>
    </source>
</evidence>
<dbReference type="Gene3D" id="3.40.30.10">
    <property type="entry name" value="Glutaredoxin"/>
    <property type="match status" value="1"/>
</dbReference>
<dbReference type="InterPro" id="IPR017937">
    <property type="entry name" value="Thioredoxin_CS"/>
</dbReference>
<evidence type="ECO:0000256" key="3">
    <source>
        <dbReference type="ARBA" id="ARBA00022982"/>
    </source>
</evidence>
<dbReference type="SUPFAM" id="SSF52833">
    <property type="entry name" value="Thioredoxin-like"/>
    <property type="match status" value="1"/>
</dbReference>
<dbReference type="FunFam" id="3.40.30.10:FF:000001">
    <property type="entry name" value="Thioredoxin"/>
    <property type="match status" value="1"/>
</dbReference>
<reference evidence="7" key="1">
    <citation type="submission" date="2020-09" db="EMBL/GenBank/DDBJ databases">
        <title>Genome-Enabled Discovery of Anthraquinone Biosynthesis in Senna tora.</title>
        <authorList>
            <person name="Kang S.-H."/>
            <person name="Pandey R.P."/>
            <person name="Lee C.-M."/>
            <person name="Sim J.-S."/>
            <person name="Jeong J.-T."/>
            <person name="Choi B.-S."/>
            <person name="Jung M."/>
            <person name="Ginzburg D."/>
            <person name="Zhao K."/>
            <person name="Won S.Y."/>
            <person name="Oh T.-J."/>
            <person name="Yu Y."/>
            <person name="Kim N.-H."/>
            <person name="Lee O.R."/>
            <person name="Lee T.-H."/>
            <person name="Bashyal P."/>
            <person name="Kim T.-S."/>
            <person name="Lee W.-H."/>
            <person name="Kawkins C."/>
            <person name="Kim C.-K."/>
            <person name="Kim J.S."/>
            <person name="Ahn B.O."/>
            <person name="Rhee S.Y."/>
            <person name="Sohng J.K."/>
        </authorList>
    </citation>
    <scope>NUCLEOTIDE SEQUENCE</scope>
    <source>
        <tissue evidence="7">Leaf</tissue>
    </source>
</reference>
<evidence type="ECO:0000256" key="1">
    <source>
        <dbReference type="ARBA" id="ARBA00022448"/>
    </source>
</evidence>
<dbReference type="PANTHER" id="PTHR45663:SF21">
    <property type="entry name" value="THIOREDOXIN M3, CHLOROPLASTIC"/>
    <property type="match status" value="1"/>
</dbReference>
<keyword evidence="2" id="KW-0809">Transit peptide</keyword>
<dbReference type="CDD" id="cd02947">
    <property type="entry name" value="TRX_family"/>
    <property type="match status" value="1"/>
</dbReference>
<feature type="domain" description="Thioredoxin" evidence="6">
    <location>
        <begin position="39"/>
        <end position="175"/>
    </location>
</feature>
<evidence type="ECO:0000256" key="2">
    <source>
        <dbReference type="ARBA" id="ARBA00022946"/>
    </source>
</evidence>
<proteinExistence type="predicted"/>
<dbReference type="InterPro" id="IPR036249">
    <property type="entry name" value="Thioredoxin-like_sf"/>
</dbReference>
<dbReference type="GO" id="GO:0015035">
    <property type="term" value="F:protein-disulfide reductase activity"/>
    <property type="evidence" value="ECO:0007669"/>
    <property type="project" value="TreeGrafter"/>
</dbReference>
<dbReference type="PRINTS" id="PR00421">
    <property type="entry name" value="THIOREDOXIN"/>
</dbReference>
<dbReference type="PROSITE" id="PS51352">
    <property type="entry name" value="THIOREDOXIN_2"/>
    <property type="match status" value="1"/>
</dbReference>
<dbReference type="AlphaFoldDB" id="A0A834XAJ6"/>
<name>A0A834XAJ6_9FABA</name>
<dbReference type="InterPro" id="IPR013766">
    <property type="entry name" value="Thioredoxin_domain"/>
</dbReference>
<dbReference type="Proteomes" id="UP000634136">
    <property type="component" value="Unassembled WGS sequence"/>
</dbReference>
<evidence type="ECO:0000256" key="4">
    <source>
        <dbReference type="ARBA" id="ARBA00023157"/>
    </source>
</evidence>
<keyword evidence="4" id="KW-1015">Disulfide bond</keyword>
<dbReference type="PROSITE" id="PS00194">
    <property type="entry name" value="THIOREDOXIN_1"/>
    <property type="match status" value="1"/>
</dbReference>
<keyword evidence="8" id="KW-1185">Reference proteome</keyword>
<dbReference type="GO" id="GO:0005737">
    <property type="term" value="C:cytoplasm"/>
    <property type="evidence" value="ECO:0007669"/>
    <property type="project" value="TreeGrafter"/>
</dbReference>